<feature type="compositionally biased region" description="Basic and acidic residues" evidence="1">
    <location>
        <begin position="345"/>
        <end position="369"/>
    </location>
</feature>
<protein>
    <recommendedName>
        <fullName evidence="2">Macro domain-containing protein</fullName>
    </recommendedName>
</protein>
<dbReference type="Pfam" id="PF01661">
    <property type="entry name" value="Macro"/>
    <property type="match status" value="1"/>
</dbReference>
<feature type="region of interest" description="Disordered" evidence="1">
    <location>
        <begin position="286"/>
        <end position="309"/>
    </location>
</feature>
<evidence type="ECO:0000256" key="1">
    <source>
        <dbReference type="SAM" id="MobiDB-lite"/>
    </source>
</evidence>
<dbReference type="EMBL" id="HBIX01008623">
    <property type="protein sequence ID" value="CAE0713870.1"/>
    <property type="molecule type" value="Transcribed_RNA"/>
</dbReference>
<dbReference type="SMART" id="SM00506">
    <property type="entry name" value="A1pp"/>
    <property type="match status" value="1"/>
</dbReference>
<dbReference type="AlphaFoldDB" id="A0A7S4AFB9"/>
<name>A0A7S4AFB9_9STRA</name>
<proteinExistence type="predicted"/>
<reference evidence="3" key="1">
    <citation type="submission" date="2021-01" db="EMBL/GenBank/DDBJ databases">
        <authorList>
            <person name="Corre E."/>
            <person name="Pelletier E."/>
            <person name="Niang G."/>
            <person name="Scheremetjew M."/>
            <person name="Finn R."/>
            <person name="Kale V."/>
            <person name="Holt S."/>
            <person name="Cochrane G."/>
            <person name="Meng A."/>
            <person name="Brown T."/>
            <person name="Cohen L."/>
        </authorList>
    </citation>
    <scope>NUCLEOTIDE SEQUENCE</scope>
    <source>
        <strain evidence="3">10249 10 AB</strain>
    </source>
</reference>
<feature type="region of interest" description="Disordered" evidence="1">
    <location>
        <begin position="345"/>
        <end position="398"/>
    </location>
</feature>
<dbReference type="PROSITE" id="PS51154">
    <property type="entry name" value="MACRO"/>
    <property type="match status" value="1"/>
</dbReference>
<feature type="compositionally biased region" description="Acidic residues" evidence="1">
    <location>
        <begin position="295"/>
        <end position="306"/>
    </location>
</feature>
<dbReference type="Gene3D" id="3.40.220.10">
    <property type="entry name" value="Leucine Aminopeptidase, subunit E, domain 1"/>
    <property type="match status" value="1"/>
</dbReference>
<evidence type="ECO:0000259" key="2">
    <source>
        <dbReference type="PROSITE" id="PS51154"/>
    </source>
</evidence>
<dbReference type="PANTHER" id="PTHR11106">
    <property type="entry name" value="GANGLIOSIDE INDUCED DIFFERENTIATION ASSOCIATED PROTEIN 2-RELATED"/>
    <property type="match status" value="1"/>
</dbReference>
<gene>
    <name evidence="3" type="ORF">PAUS00366_LOCUS6622</name>
</gene>
<accession>A0A7S4AFB9</accession>
<evidence type="ECO:0000313" key="3">
    <source>
        <dbReference type="EMBL" id="CAE0713870.1"/>
    </source>
</evidence>
<feature type="domain" description="Macro" evidence="2">
    <location>
        <begin position="78"/>
        <end position="340"/>
    </location>
</feature>
<organism evidence="3">
    <name type="scientific">Pseudo-nitzschia australis</name>
    <dbReference type="NCBI Taxonomy" id="44445"/>
    <lineage>
        <taxon>Eukaryota</taxon>
        <taxon>Sar</taxon>
        <taxon>Stramenopiles</taxon>
        <taxon>Ochrophyta</taxon>
        <taxon>Bacillariophyta</taxon>
        <taxon>Bacillariophyceae</taxon>
        <taxon>Bacillariophycidae</taxon>
        <taxon>Bacillariales</taxon>
        <taxon>Bacillariaceae</taxon>
        <taxon>Pseudo-nitzschia</taxon>
    </lineage>
</organism>
<dbReference type="PANTHER" id="PTHR11106:SF27">
    <property type="entry name" value="MACRO DOMAIN-CONTAINING PROTEIN"/>
    <property type="match status" value="1"/>
</dbReference>
<dbReference type="InterPro" id="IPR002589">
    <property type="entry name" value="Macro_dom"/>
</dbReference>
<feature type="compositionally biased region" description="Acidic residues" evidence="1">
    <location>
        <begin position="374"/>
        <end position="384"/>
    </location>
</feature>
<sequence length="398" mass="43257">MTHEQSFVPLYRNTMKTRQALFHTSTYWYLSLLCSHRKALVRCQLLPIHKAAANNNTSTGNKYCQGMKMGLKTVATYGLGNATAGTRTPCLNIAQGSVLDFFVAEDEKETKSAKPRVGAIVNAANEGCLYGGGVDGAINEAGGPGLWMDRKALPVLEGTGDIRCRTGGAVVTGPNRYGTLRVPYVVHAVGPAYVRFEGDDYSQPDALLRLAYQESLKRCQEEGITDVAFSLLSAGIFRGNRSLHDVLTIAVMAIRDWVDAEKEPAMDVTAIADTADADTADADTATTDATADADANADADGEDIDKDEVSSYPHRLESITLCGFSKREITVLTEVCRIIFEKNDDDKEEKDAEKEENGAEAKEEQKETAVDNMEVCEETAVDSMEEQKETATNNPAKE</sequence>
<dbReference type="SUPFAM" id="SSF52949">
    <property type="entry name" value="Macro domain-like"/>
    <property type="match status" value="1"/>
</dbReference>
<dbReference type="InterPro" id="IPR043472">
    <property type="entry name" value="Macro_dom-like"/>
</dbReference>